<organism evidence="8 9">
    <name type="scientific">Dyadobacter psychrotolerans</name>
    <dbReference type="NCBI Taxonomy" id="2541721"/>
    <lineage>
        <taxon>Bacteria</taxon>
        <taxon>Pseudomonadati</taxon>
        <taxon>Bacteroidota</taxon>
        <taxon>Cytophagia</taxon>
        <taxon>Cytophagales</taxon>
        <taxon>Spirosomataceae</taxon>
        <taxon>Dyadobacter</taxon>
    </lineage>
</organism>
<keyword evidence="9" id="KW-1185">Reference proteome</keyword>
<evidence type="ECO:0000259" key="7">
    <source>
        <dbReference type="Pfam" id="PF02776"/>
    </source>
</evidence>
<evidence type="ECO:0000256" key="2">
    <source>
        <dbReference type="ARBA" id="ARBA00022723"/>
    </source>
</evidence>
<feature type="domain" description="Thiamine pyrophosphate enzyme N-terminal TPP-binding" evidence="7">
    <location>
        <begin position="10"/>
        <end position="118"/>
    </location>
</feature>
<dbReference type="EMBL" id="SMFL01000002">
    <property type="protein sequence ID" value="TDE17749.1"/>
    <property type="molecule type" value="Genomic_DNA"/>
</dbReference>
<dbReference type="Proteomes" id="UP000294850">
    <property type="component" value="Unassembled WGS sequence"/>
</dbReference>
<dbReference type="GO" id="GO:0030976">
    <property type="term" value="F:thiamine pyrophosphate binding"/>
    <property type="evidence" value="ECO:0007669"/>
    <property type="project" value="UniProtKB-UniRule"/>
</dbReference>
<comment type="caution">
    <text evidence="8">The sequence shown here is derived from an EMBL/GenBank/DDBJ whole genome shotgun (WGS) entry which is preliminary data.</text>
</comment>
<proteinExistence type="inferred from homology"/>
<evidence type="ECO:0000256" key="5">
    <source>
        <dbReference type="ARBA" id="ARBA00023211"/>
    </source>
</evidence>
<dbReference type="GO" id="GO:0070204">
    <property type="term" value="F:2-succinyl-5-enolpyruvyl-6-hydroxy-3-cyclohexene-1-carboxylic-acid synthase activity"/>
    <property type="evidence" value="ECO:0007669"/>
    <property type="project" value="UniProtKB-UniRule"/>
</dbReference>
<keyword evidence="6" id="KW-0474">Menaquinone biosynthesis</keyword>
<dbReference type="PANTHER" id="PTHR42916">
    <property type="entry name" value="2-SUCCINYL-5-ENOLPYRUVYL-6-HYDROXY-3-CYCLOHEXENE-1-CARBOXYLATE SYNTHASE"/>
    <property type="match status" value="1"/>
</dbReference>
<dbReference type="UniPathway" id="UPA01057">
    <property type="reaction ID" value="UER00164"/>
</dbReference>
<accession>A0A4R5DTK1</accession>
<comment type="function">
    <text evidence="6">Catalyzes the thiamine diphosphate-dependent decarboxylation of 2-oxoglutarate and the subsequent addition of the resulting succinic semialdehyde-thiamine pyrophosphate anion to isochorismate to yield 2-succinyl-5-enolpyruvyl-6-hydroxy-3-cyclohexene-1-carboxylate (SEPHCHC).</text>
</comment>
<dbReference type="CDD" id="cd07037">
    <property type="entry name" value="TPP_PYR_MenD"/>
    <property type="match status" value="1"/>
</dbReference>
<evidence type="ECO:0000313" key="9">
    <source>
        <dbReference type="Proteomes" id="UP000294850"/>
    </source>
</evidence>
<dbReference type="Gene3D" id="3.40.50.970">
    <property type="match status" value="2"/>
</dbReference>
<dbReference type="GO" id="GO:0000287">
    <property type="term" value="F:magnesium ion binding"/>
    <property type="evidence" value="ECO:0007669"/>
    <property type="project" value="UniProtKB-UniRule"/>
</dbReference>
<dbReference type="GO" id="GO:0030145">
    <property type="term" value="F:manganese ion binding"/>
    <property type="evidence" value="ECO:0007669"/>
    <property type="project" value="UniProtKB-UniRule"/>
</dbReference>
<comment type="cofactor">
    <cofactor evidence="6">
        <name>thiamine diphosphate</name>
        <dbReference type="ChEBI" id="CHEBI:58937"/>
    </cofactor>
    <text evidence="6">Binds 1 thiamine pyrophosphate per subunit.</text>
</comment>
<dbReference type="CDD" id="cd02009">
    <property type="entry name" value="TPP_SHCHC_synthase"/>
    <property type="match status" value="1"/>
</dbReference>
<dbReference type="InterPro" id="IPR004433">
    <property type="entry name" value="MenaQ_synth_MenD"/>
</dbReference>
<keyword evidence="4 6" id="KW-0786">Thiamine pyrophosphate</keyword>
<dbReference type="NCBIfam" id="TIGR00173">
    <property type="entry name" value="menD"/>
    <property type="match status" value="1"/>
</dbReference>
<dbReference type="PIRSF" id="PIRSF004983">
    <property type="entry name" value="MenD"/>
    <property type="match status" value="1"/>
</dbReference>
<name>A0A4R5DTK1_9BACT</name>
<gene>
    <name evidence="6 8" type="primary">menD</name>
    <name evidence="8" type="ORF">E0F88_07615</name>
</gene>
<sequence length="573" mass="63670">MAILQPIIDLAEICYAHGLRHVVLSPGSRSAALTLAFSRHGGFQIHPVMDERSAGFIALGMAQQLKIPVVVLCTSGSAAYNLAPAIAEAYFQHIPLLILTADRPKEWIHQHDGQTIYQSELYGKHVKKSYEFSSDYGNDDVAWSVNRIGNDAINLASALSYGPVHINVPIREPFYPTGSENLVPSEKVRIVKRAPVEKVLSTKMWHELLNEWDDASKILIVGGQHPKSDRLNKALSRISEELDVPVVGDSISNLEGSDQFIYHQDLILLLENSQELAPDLLVTYGLSLMSKELKTFLRNHPAVCHWHIGEDNIWTDPIKTVTRQLAVSDEYFFENLFEKIDYQLFVQNSDSENDSSFLAKWLSKSAIVRVNIENYLLNLSKINDLTSIDIVIKSLKSNSQLHIGNSMPIRYVNALGKSNALTGVFCNRGTSGIDGCVSTTIGAAMVNNTPTVLLVGDVAFLYDRNGLLINTLPSNLKIIVLNNGGGNIFRMIDGPAKLPELGSYFETKHGFNAKRTAEDSGLFYIAVHDLKSLHKNLTVFLDHTDISLMEIFTDPAHNADVWKGLKSRIREIN</sequence>
<keyword evidence="5 6" id="KW-0464">Manganese</keyword>
<protein>
    <recommendedName>
        <fullName evidence="6">2-succinyl-5-enolpyruvyl-6-hydroxy-3-cyclohexene-1-carboxylate synthase</fullName>
        <shortName evidence="6">SEPHCHC synthase</shortName>
        <ecNumber evidence="6">2.2.1.9</ecNumber>
    </recommendedName>
    <alternativeName>
        <fullName evidence="6">Menaquinone biosynthesis protein MenD</fullName>
    </alternativeName>
</protein>
<comment type="similarity">
    <text evidence="6">Belongs to the TPP enzyme family. MenD subfamily.</text>
</comment>
<evidence type="ECO:0000256" key="4">
    <source>
        <dbReference type="ARBA" id="ARBA00023052"/>
    </source>
</evidence>
<dbReference type="Gene3D" id="3.40.50.1220">
    <property type="entry name" value="TPP-binding domain"/>
    <property type="match status" value="1"/>
</dbReference>
<dbReference type="InterPro" id="IPR029061">
    <property type="entry name" value="THDP-binding"/>
</dbReference>
<comment type="catalytic activity">
    <reaction evidence="6">
        <text>isochorismate + 2-oxoglutarate + H(+) = 5-enolpyruvoyl-6-hydroxy-2-succinyl-cyclohex-3-ene-1-carboxylate + CO2</text>
        <dbReference type="Rhea" id="RHEA:25593"/>
        <dbReference type="ChEBI" id="CHEBI:15378"/>
        <dbReference type="ChEBI" id="CHEBI:16526"/>
        <dbReference type="ChEBI" id="CHEBI:16810"/>
        <dbReference type="ChEBI" id="CHEBI:29780"/>
        <dbReference type="ChEBI" id="CHEBI:58818"/>
        <dbReference type="EC" id="2.2.1.9"/>
    </reaction>
</comment>
<dbReference type="GO" id="GO:0009234">
    <property type="term" value="P:menaquinone biosynthetic process"/>
    <property type="evidence" value="ECO:0007669"/>
    <property type="project" value="UniProtKB-UniRule"/>
</dbReference>
<comment type="subunit">
    <text evidence="6">Homodimer.</text>
</comment>
<keyword evidence="2 6" id="KW-0479">Metal-binding</keyword>
<dbReference type="PANTHER" id="PTHR42916:SF1">
    <property type="entry name" value="PROTEIN PHYLLO, CHLOROPLASTIC"/>
    <property type="match status" value="1"/>
</dbReference>
<dbReference type="HAMAP" id="MF_01659">
    <property type="entry name" value="MenD"/>
    <property type="match status" value="1"/>
</dbReference>
<reference evidence="8 9" key="1">
    <citation type="submission" date="2019-03" db="EMBL/GenBank/DDBJ databases">
        <title>Dyadobacter AR-3-6 sp. nov., isolated from arctic soil.</title>
        <authorList>
            <person name="Chaudhary D.K."/>
        </authorList>
    </citation>
    <scope>NUCLEOTIDE SEQUENCE [LARGE SCALE GENOMIC DNA]</scope>
    <source>
        <strain evidence="8 9">AR-3-6</strain>
    </source>
</reference>
<evidence type="ECO:0000256" key="1">
    <source>
        <dbReference type="ARBA" id="ARBA00022679"/>
    </source>
</evidence>
<comment type="pathway">
    <text evidence="6">Quinol/quinone metabolism; menaquinone biosynthesis.</text>
</comment>
<dbReference type="AlphaFoldDB" id="A0A4R5DTK1"/>
<dbReference type="Pfam" id="PF02776">
    <property type="entry name" value="TPP_enzyme_N"/>
    <property type="match status" value="1"/>
</dbReference>
<dbReference type="RefSeq" id="WP_131957615.1">
    <property type="nucleotide sequence ID" value="NZ_SMFL01000002.1"/>
</dbReference>
<evidence type="ECO:0000313" key="8">
    <source>
        <dbReference type="EMBL" id="TDE17749.1"/>
    </source>
</evidence>
<evidence type="ECO:0000256" key="3">
    <source>
        <dbReference type="ARBA" id="ARBA00022842"/>
    </source>
</evidence>
<dbReference type="EC" id="2.2.1.9" evidence="6"/>
<keyword evidence="3 6" id="KW-0460">Magnesium</keyword>
<dbReference type="OrthoDB" id="9791859at2"/>
<dbReference type="InterPro" id="IPR012001">
    <property type="entry name" value="Thiamin_PyroP_enz_TPP-bd_dom"/>
</dbReference>
<comment type="cofactor">
    <cofactor evidence="6">
        <name>Mg(2+)</name>
        <dbReference type="ChEBI" id="CHEBI:18420"/>
    </cofactor>
    <cofactor evidence="6">
        <name>Mn(2+)</name>
        <dbReference type="ChEBI" id="CHEBI:29035"/>
    </cofactor>
</comment>
<comment type="pathway">
    <text evidence="6">Quinol/quinone metabolism; 1,4-dihydroxy-2-naphthoate biosynthesis; 1,4-dihydroxy-2-naphthoate from chorismate: step 2/7.</text>
</comment>
<evidence type="ECO:0000256" key="6">
    <source>
        <dbReference type="HAMAP-Rule" id="MF_01659"/>
    </source>
</evidence>
<dbReference type="SUPFAM" id="SSF52518">
    <property type="entry name" value="Thiamin diphosphate-binding fold (THDP-binding)"/>
    <property type="match status" value="2"/>
</dbReference>
<keyword evidence="1 6" id="KW-0808">Transferase</keyword>
<dbReference type="UniPathway" id="UPA00079"/>